<reference evidence="2 3" key="1">
    <citation type="submission" date="2023-11" db="EMBL/GenBank/DDBJ databases">
        <title>Unpublished Manusciprt.</title>
        <authorList>
            <person name="Saticioglu I.B."/>
            <person name="Ay H."/>
            <person name="Ajmi N."/>
            <person name="Altun S."/>
            <person name="Duman M."/>
        </authorList>
    </citation>
    <scope>NUCLEOTIDE SEQUENCE [LARGE SCALE GENOMIC DNA]</scope>
    <source>
        <strain evidence="2 3">Fl-318</strain>
    </source>
</reference>
<proteinExistence type="predicted"/>
<protein>
    <submittedName>
        <fullName evidence="2">Uncharacterized protein</fullName>
    </submittedName>
</protein>
<evidence type="ECO:0000313" key="3">
    <source>
        <dbReference type="Proteomes" id="UP001273350"/>
    </source>
</evidence>
<keyword evidence="1" id="KW-0732">Signal</keyword>
<dbReference type="EMBL" id="JAWXVI010000007">
    <property type="protein sequence ID" value="MDX6190324.1"/>
    <property type="molecule type" value="Genomic_DNA"/>
</dbReference>
<accession>A0ABU4RCN2</accession>
<gene>
    <name evidence="2" type="ORF">SGQ83_13265</name>
</gene>
<evidence type="ECO:0000313" key="2">
    <source>
        <dbReference type="EMBL" id="MDX6190324.1"/>
    </source>
</evidence>
<feature type="chain" id="PRO_5046000821" evidence="1">
    <location>
        <begin position="20"/>
        <end position="484"/>
    </location>
</feature>
<sequence length="484" mass="55204">MIKKILFICLTLNSMTSFSQDIVSSTPLTLKKNLNIFPSVNNDTREVTLFLSDKTNVKAIQLNEKMQITDSISTAKPDAKKYDFMIGYNRSSNNTRLFWSSDDYKNIFAQLYNFTSRKITTKEYTLALKNEKVLQKFSENDNFYILTVLKNSNSLKLHIFDKQGNYIEKVIDLEGFHFFKSKYVKSDLYGVLEQNLLPAEAPFSLQNINTENPVSLNDSSKKRKCYFSKNQLVITIDLNVNFTQVIVIDLEKYSAVEKIIKSPPISDISSSGFSIYINSNSFYFDHKIYQTKSSSDILHFTINDLDGNLLQQYTATEDKPIEFKNSEISQEGNEFFGGKKTLETSSQFIRKTTNLNSALACYRLGDTTLITFGGVSAGSQQSGGQSVMNQFGFIGSLIGSFAFNPTMESFNAYSNRKVVKMEGLFDKEGKHVKGDLQPLAFDKIRTFLDKDNDVSSQTLFKTDAYYFGYYDTKTKEYIIRKFVD</sequence>
<dbReference type="RefSeq" id="WP_230003904.1">
    <property type="nucleotide sequence ID" value="NZ_CP087134.1"/>
</dbReference>
<dbReference type="Proteomes" id="UP001273350">
    <property type="component" value="Unassembled WGS sequence"/>
</dbReference>
<keyword evidence="3" id="KW-1185">Reference proteome</keyword>
<name>A0ABU4RCN2_9FLAO</name>
<organism evidence="2 3">
    <name type="scientific">Flavobacterium cupriresistens</name>
    <dbReference type="NCBI Taxonomy" id="2893885"/>
    <lineage>
        <taxon>Bacteria</taxon>
        <taxon>Pseudomonadati</taxon>
        <taxon>Bacteroidota</taxon>
        <taxon>Flavobacteriia</taxon>
        <taxon>Flavobacteriales</taxon>
        <taxon>Flavobacteriaceae</taxon>
        <taxon>Flavobacterium</taxon>
    </lineage>
</organism>
<comment type="caution">
    <text evidence="2">The sequence shown here is derived from an EMBL/GenBank/DDBJ whole genome shotgun (WGS) entry which is preliminary data.</text>
</comment>
<evidence type="ECO:0000256" key="1">
    <source>
        <dbReference type="SAM" id="SignalP"/>
    </source>
</evidence>
<feature type="signal peptide" evidence="1">
    <location>
        <begin position="1"/>
        <end position="19"/>
    </location>
</feature>